<dbReference type="Proteomes" id="UP000005141">
    <property type="component" value="Unassembled WGS sequence"/>
</dbReference>
<gene>
    <name evidence="1" type="ORF">HMPREF9431_01615</name>
</gene>
<comment type="caution">
    <text evidence="1">The sequence shown here is derived from an EMBL/GenBank/DDBJ whole genome shotgun (WGS) entry which is preliminary data.</text>
</comment>
<evidence type="ECO:0000313" key="1">
    <source>
        <dbReference type="EMBL" id="EGV30414.1"/>
    </source>
</evidence>
<keyword evidence="2" id="KW-1185">Reference proteome</keyword>
<dbReference type="AlphaFoldDB" id="G1WCR4"/>
<name>G1WCR4_9BACT</name>
<proteinExistence type="predicted"/>
<sequence>MEKSMYFLGEKYILFRKKIYTFFAGRLHLF</sequence>
<accession>G1WCR4</accession>
<reference evidence="1 2" key="1">
    <citation type="submission" date="2011-07" db="EMBL/GenBank/DDBJ databases">
        <title>The Genome Sequence of Prevotella oulorum F0390.</title>
        <authorList>
            <consortium name="The Broad Institute Genome Sequencing Platform"/>
            <consortium name="The Broad Institute Genome Sequencing Center for Infectious Disease"/>
            <person name="Earl A."/>
            <person name="Ward D."/>
            <person name="Feldgarden M."/>
            <person name="Gevers D."/>
            <person name="Izard J."/>
            <person name="Ganesan A."/>
            <person name="Baranova O.V."/>
            <person name="Blanton J.M."/>
            <person name="Tanner A.C."/>
            <person name="Dewhirst F.E."/>
            <person name="Young S.K."/>
            <person name="Zeng Q."/>
            <person name="Gargeya S."/>
            <person name="Fitzgerald M."/>
            <person name="Haas B."/>
            <person name="Abouelleil A."/>
            <person name="Alvarado L."/>
            <person name="Arachchi H.M."/>
            <person name="Berlin A."/>
            <person name="Brown A."/>
            <person name="Chapman S.B."/>
            <person name="Chen Z."/>
            <person name="Dunbar C."/>
            <person name="Freedman E."/>
            <person name="Gearin G."/>
            <person name="Gellesch M."/>
            <person name="Goldberg J."/>
            <person name="Griggs A."/>
            <person name="Gujja S."/>
            <person name="Heiman D."/>
            <person name="Howarth C."/>
            <person name="Larson L."/>
            <person name="Lui A."/>
            <person name="MacDonald P.J.P."/>
            <person name="Mehta T."/>
            <person name="Montmayeur A."/>
            <person name="Murphy C."/>
            <person name="Neiman D."/>
            <person name="Pearson M."/>
            <person name="Priest M."/>
            <person name="Roberts A."/>
            <person name="Saif S."/>
            <person name="Shea T."/>
            <person name="Shenoy N."/>
            <person name="Sisk P."/>
            <person name="Stolte C."/>
            <person name="Sykes S."/>
            <person name="Wortman J."/>
            <person name="Nusbaum C."/>
            <person name="Birren B."/>
        </authorList>
    </citation>
    <scope>NUCLEOTIDE SEQUENCE [LARGE SCALE GENOMIC DNA]</scope>
    <source>
        <strain evidence="1 2">F0390</strain>
    </source>
</reference>
<dbReference type="HOGENOM" id="CLU_3404844_0_0_10"/>
<dbReference type="EMBL" id="ADGI01000052">
    <property type="protein sequence ID" value="EGV30414.1"/>
    <property type="molecule type" value="Genomic_DNA"/>
</dbReference>
<protein>
    <submittedName>
        <fullName evidence="1">Uncharacterized protein</fullName>
    </submittedName>
</protein>
<organism evidence="1 2">
    <name type="scientific">Segatella oulorum F0390</name>
    <dbReference type="NCBI Taxonomy" id="702438"/>
    <lineage>
        <taxon>Bacteria</taxon>
        <taxon>Pseudomonadati</taxon>
        <taxon>Bacteroidota</taxon>
        <taxon>Bacteroidia</taxon>
        <taxon>Bacteroidales</taxon>
        <taxon>Prevotellaceae</taxon>
        <taxon>Segatella</taxon>
    </lineage>
</organism>
<evidence type="ECO:0000313" key="2">
    <source>
        <dbReference type="Proteomes" id="UP000005141"/>
    </source>
</evidence>